<reference evidence="4 5" key="1">
    <citation type="submission" date="2016-09" db="EMBL/GenBank/DDBJ databases">
        <title>The draft genome of Dichanthelium oligosanthes: A C3 panicoid grass species.</title>
        <authorList>
            <person name="Studer A.J."/>
            <person name="Schnable J.C."/>
            <person name="Brutnell T.P."/>
        </authorList>
    </citation>
    <scope>NUCLEOTIDE SEQUENCE [LARGE SCALE GENOMIC DNA]</scope>
    <source>
        <strain evidence="5">cv. Kellogg 1175</strain>
        <tissue evidence="4">Leaf</tissue>
    </source>
</reference>
<gene>
    <name evidence="4" type="ORF">BAE44_0026196</name>
</gene>
<dbReference type="Proteomes" id="UP000095767">
    <property type="component" value="Unassembled WGS sequence"/>
</dbReference>
<organism evidence="4 5">
    <name type="scientific">Dichanthelium oligosanthes</name>
    <dbReference type="NCBI Taxonomy" id="888268"/>
    <lineage>
        <taxon>Eukaryota</taxon>
        <taxon>Viridiplantae</taxon>
        <taxon>Streptophyta</taxon>
        <taxon>Embryophyta</taxon>
        <taxon>Tracheophyta</taxon>
        <taxon>Spermatophyta</taxon>
        <taxon>Magnoliopsida</taxon>
        <taxon>Liliopsida</taxon>
        <taxon>Poales</taxon>
        <taxon>Poaceae</taxon>
        <taxon>PACMAD clade</taxon>
        <taxon>Panicoideae</taxon>
        <taxon>Panicodae</taxon>
        <taxon>Paniceae</taxon>
        <taxon>Dichantheliinae</taxon>
        <taxon>Dichanthelium</taxon>
    </lineage>
</organism>
<dbReference type="Gene3D" id="3.30.200.20">
    <property type="entry name" value="Phosphorylase Kinase, domain 1"/>
    <property type="match status" value="1"/>
</dbReference>
<dbReference type="GO" id="GO:0004672">
    <property type="term" value="F:protein kinase activity"/>
    <property type="evidence" value="ECO:0007669"/>
    <property type="project" value="InterPro"/>
</dbReference>
<feature type="domain" description="Protein kinase" evidence="3">
    <location>
        <begin position="48"/>
        <end position="155"/>
    </location>
</feature>
<accession>A0A1E5UJ18</accession>
<proteinExistence type="predicted"/>
<evidence type="ECO:0000313" key="4">
    <source>
        <dbReference type="EMBL" id="OEL12785.1"/>
    </source>
</evidence>
<dbReference type="InterPro" id="IPR001245">
    <property type="entry name" value="Ser-Thr/Tyr_kinase_cat_dom"/>
</dbReference>
<dbReference type="PANTHER" id="PTHR27007">
    <property type="match status" value="1"/>
</dbReference>
<protein>
    <recommendedName>
        <fullName evidence="3">Protein kinase domain-containing protein</fullName>
    </recommendedName>
</protein>
<sequence length="155" mass="17339">MVVLVEEGCSVNNASPRPLVAAGGDPLLLQNLPRRFSHRELHAATNGFSDQNKLGSGFFSIVYKNNMIAVKRLIKFSVAESPQDEHKQFENEARLMQLRHGNIVQVLGYCCDKQHRLLCYEYMANGSLDKFLFGKSVGLVLLISYVDVTSSINYS</sequence>
<dbReference type="PROSITE" id="PS50011">
    <property type="entry name" value="PROTEIN_KINASE_DOM"/>
    <property type="match status" value="1"/>
</dbReference>
<name>A0A1E5UJ18_9POAL</name>
<dbReference type="InterPro" id="IPR011009">
    <property type="entry name" value="Kinase-like_dom_sf"/>
</dbReference>
<evidence type="ECO:0000259" key="3">
    <source>
        <dbReference type="PROSITE" id="PS50011"/>
    </source>
</evidence>
<dbReference type="OrthoDB" id="784626at2759"/>
<evidence type="ECO:0000256" key="1">
    <source>
        <dbReference type="ARBA" id="ARBA00022741"/>
    </source>
</evidence>
<dbReference type="GO" id="GO:0005524">
    <property type="term" value="F:ATP binding"/>
    <property type="evidence" value="ECO:0007669"/>
    <property type="project" value="UniProtKB-KW"/>
</dbReference>
<dbReference type="AlphaFoldDB" id="A0A1E5UJ18"/>
<dbReference type="GO" id="GO:0051707">
    <property type="term" value="P:response to other organism"/>
    <property type="evidence" value="ECO:0007669"/>
    <property type="project" value="UniProtKB-ARBA"/>
</dbReference>
<evidence type="ECO:0000256" key="2">
    <source>
        <dbReference type="ARBA" id="ARBA00022840"/>
    </source>
</evidence>
<dbReference type="SUPFAM" id="SSF56112">
    <property type="entry name" value="Protein kinase-like (PK-like)"/>
    <property type="match status" value="1"/>
</dbReference>
<dbReference type="EMBL" id="LWDX02075836">
    <property type="protein sequence ID" value="OEL12785.1"/>
    <property type="molecule type" value="Genomic_DNA"/>
</dbReference>
<dbReference type="InterPro" id="IPR050528">
    <property type="entry name" value="L-type_Lectin-RKs"/>
</dbReference>
<dbReference type="InterPro" id="IPR000719">
    <property type="entry name" value="Prot_kinase_dom"/>
</dbReference>
<dbReference type="Pfam" id="PF07714">
    <property type="entry name" value="PK_Tyr_Ser-Thr"/>
    <property type="match status" value="1"/>
</dbReference>
<keyword evidence="1" id="KW-0547">Nucleotide-binding</keyword>
<comment type="caution">
    <text evidence="4">The sequence shown here is derived from an EMBL/GenBank/DDBJ whole genome shotgun (WGS) entry which is preliminary data.</text>
</comment>
<dbReference type="STRING" id="888268.A0A1E5UJ18"/>
<evidence type="ECO:0000313" key="5">
    <source>
        <dbReference type="Proteomes" id="UP000095767"/>
    </source>
</evidence>
<keyword evidence="5" id="KW-1185">Reference proteome</keyword>
<keyword evidence="2" id="KW-0067">ATP-binding</keyword>